<feature type="region of interest" description="Disordered" evidence="1">
    <location>
        <begin position="199"/>
        <end position="271"/>
    </location>
</feature>
<keyword evidence="3" id="KW-1185">Reference proteome</keyword>
<evidence type="ECO:0000313" key="3">
    <source>
        <dbReference type="Proteomes" id="UP000023152"/>
    </source>
</evidence>
<evidence type="ECO:0000256" key="1">
    <source>
        <dbReference type="SAM" id="MobiDB-lite"/>
    </source>
</evidence>
<feature type="region of interest" description="Disordered" evidence="1">
    <location>
        <begin position="103"/>
        <end position="124"/>
    </location>
</feature>
<comment type="caution">
    <text evidence="2">The sequence shown here is derived from an EMBL/GenBank/DDBJ whole genome shotgun (WGS) entry which is preliminary data.</text>
</comment>
<proteinExistence type="predicted"/>
<protein>
    <submittedName>
        <fullName evidence="2">AAA ATPase-like protein</fullName>
    </submittedName>
</protein>
<evidence type="ECO:0000313" key="2">
    <source>
        <dbReference type="EMBL" id="ETO22729.1"/>
    </source>
</evidence>
<feature type="region of interest" description="Disordered" evidence="1">
    <location>
        <begin position="1"/>
        <end position="20"/>
    </location>
</feature>
<dbReference type="Proteomes" id="UP000023152">
    <property type="component" value="Unassembled WGS sequence"/>
</dbReference>
<reference evidence="2 3" key="1">
    <citation type="journal article" date="2013" name="Curr. Biol.">
        <title>The Genome of the Foraminiferan Reticulomyxa filosa.</title>
        <authorList>
            <person name="Glockner G."/>
            <person name="Hulsmann N."/>
            <person name="Schleicher M."/>
            <person name="Noegel A.A."/>
            <person name="Eichinger L."/>
            <person name="Gallinger C."/>
            <person name="Pawlowski J."/>
            <person name="Sierra R."/>
            <person name="Euteneuer U."/>
            <person name="Pillet L."/>
            <person name="Moustafa A."/>
            <person name="Platzer M."/>
            <person name="Groth M."/>
            <person name="Szafranski K."/>
            <person name="Schliwa M."/>
        </authorList>
    </citation>
    <scope>NUCLEOTIDE SEQUENCE [LARGE SCALE GENOMIC DNA]</scope>
</reference>
<feature type="compositionally biased region" description="Acidic residues" evidence="1">
    <location>
        <begin position="233"/>
        <end position="243"/>
    </location>
</feature>
<feature type="compositionally biased region" description="Low complexity" evidence="1">
    <location>
        <begin position="9"/>
        <end position="18"/>
    </location>
</feature>
<accession>X6NAD6</accession>
<dbReference type="EMBL" id="ASPP01010514">
    <property type="protein sequence ID" value="ETO22729.1"/>
    <property type="molecule type" value="Genomic_DNA"/>
</dbReference>
<dbReference type="AlphaFoldDB" id="X6NAD6"/>
<sequence>MHFVNHAPNINNNNDNNNVGVQEAKNAGTLVANKDLAAQVAVVKNEPVPVTVATTVAAATGAMKAPLTNNNNNNNTSMMLSTAQIDKSSNKKVVVDAGVQKQHYTRGSEEHVPSVGDSQRNHEEEMTGSELYGDSQGIVDDDEPSQIANANAKISNEIERYDLIDKEVPLISDNEEILPIDPLHDADQDPNLGVLVEDEEDEEAFESKVPVPKDSPSTSNNKWMNPVKRPNPQEDESEIDIIDEEMKKTQDDNDNDNGNTRGGGDDSVAPLPHMGVAEEILDDEELEHWQAKGNTVEMSKSSSNRYNHAPLKDTDMKGPIPGKVWLAAKNDIQESLDGNHHRRQSTRLLLDSLRPSITHEQSLLTSQVTSDIKYIYIYIKEL</sequence>
<gene>
    <name evidence="2" type="ORF">RFI_14464</name>
</gene>
<name>X6NAD6_RETFI</name>
<organism evidence="2 3">
    <name type="scientific">Reticulomyxa filosa</name>
    <dbReference type="NCBI Taxonomy" id="46433"/>
    <lineage>
        <taxon>Eukaryota</taxon>
        <taxon>Sar</taxon>
        <taxon>Rhizaria</taxon>
        <taxon>Retaria</taxon>
        <taxon>Foraminifera</taxon>
        <taxon>Monothalamids</taxon>
        <taxon>Reticulomyxidae</taxon>
        <taxon>Reticulomyxa</taxon>
    </lineage>
</organism>